<name>A0A2M8IVS2_9RHOB</name>
<accession>A0A2M8IVS2</accession>
<evidence type="ECO:0000313" key="3">
    <source>
        <dbReference type="EMBL" id="PJE34627.1"/>
    </source>
</evidence>
<feature type="non-terminal residue" evidence="3">
    <location>
        <position position="53"/>
    </location>
</feature>
<comment type="caution">
    <text evidence="3">The sequence shown here is derived from an EMBL/GenBank/DDBJ whole genome shotgun (WGS) entry which is preliminary data.</text>
</comment>
<keyword evidence="4" id="KW-1185">Reference proteome</keyword>
<reference evidence="3 4" key="1">
    <citation type="journal article" date="2018" name="Int. J. Syst. Evol. Microbiol.">
        <title>Pseudooceanicola lipolyticus sp. nov., a marine alphaproteobacterium, reclassification of Oceanicola flagellatus as Pseudooceanicola flagellatus comb. nov. and emended description of the genus Pseudooceanicola.</title>
        <authorList>
            <person name="Huang M.-M."/>
            <person name="Guo L.-L."/>
            <person name="Wu Y.-H."/>
            <person name="Lai Q.-L."/>
            <person name="Shao Z.-Z."/>
            <person name="Wang C.-S."/>
            <person name="Wu M."/>
            <person name="Xu X.-W."/>
        </authorList>
    </citation>
    <scope>NUCLEOTIDE SEQUENCE [LARGE SCALE GENOMIC DNA]</scope>
    <source>
        <strain evidence="3 4">157</strain>
    </source>
</reference>
<dbReference type="Pfam" id="PF12804">
    <property type="entry name" value="NTP_transf_3"/>
    <property type="match status" value="1"/>
</dbReference>
<dbReference type="Gene3D" id="3.90.550.10">
    <property type="entry name" value="Spore Coat Polysaccharide Biosynthesis Protein SpsA, Chain A"/>
    <property type="match status" value="1"/>
</dbReference>
<evidence type="ECO:0000259" key="2">
    <source>
        <dbReference type="Pfam" id="PF12804"/>
    </source>
</evidence>
<keyword evidence="1" id="KW-0460">Magnesium</keyword>
<dbReference type="AlphaFoldDB" id="A0A2M8IVS2"/>
<gene>
    <name evidence="3" type="ORF">CVM52_21345</name>
</gene>
<dbReference type="EMBL" id="PGTB01000157">
    <property type="protein sequence ID" value="PJE34627.1"/>
    <property type="molecule type" value="Genomic_DNA"/>
</dbReference>
<dbReference type="GO" id="GO:0016779">
    <property type="term" value="F:nucleotidyltransferase activity"/>
    <property type="evidence" value="ECO:0007669"/>
    <property type="project" value="UniProtKB-ARBA"/>
</dbReference>
<evidence type="ECO:0000313" key="4">
    <source>
        <dbReference type="Proteomes" id="UP000231553"/>
    </source>
</evidence>
<dbReference type="InterPro" id="IPR025877">
    <property type="entry name" value="MobA-like_NTP_Trfase"/>
</dbReference>
<feature type="domain" description="MobA-like NTP transferase" evidence="2">
    <location>
        <begin position="8"/>
        <end position="52"/>
    </location>
</feature>
<dbReference type="InterPro" id="IPR029044">
    <property type="entry name" value="Nucleotide-diphossugar_trans"/>
</dbReference>
<dbReference type="Proteomes" id="UP000231553">
    <property type="component" value="Unassembled WGS sequence"/>
</dbReference>
<proteinExistence type="predicted"/>
<sequence length="53" mass="5773">MVTDMPILLLAAGQSARMRGRDKLMERVEGRPLIRRQADIARAATSGPVIVAL</sequence>
<evidence type="ECO:0000256" key="1">
    <source>
        <dbReference type="ARBA" id="ARBA00022842"/>
    </source>
</evidence>
<protein>
    <submittedName>
        <fullName evidence="3">4-diphosphocytidyl-2C-methyl-D-erythritol synthase</fullName>
    </submittedName>
</protein>
<organism evidence="3 4">
    <name type="scientific">Pseudooceanicola lipolyticus</name>
    <dbReference type="NCBI Taxonomy" id="2029104"/>
    <lineage>
        <taxon>Bacteria</taxon>
        <taxon>Pseudomonadati</taxon>
        <taxon>Pseudomonadota</taxon>
        <taxon>Alphaproteobacteria</taxon>
        <taxon>Rhodobacterales</taxon>
        <taxon>Paracoccaceae</taxon>
        <taxon>Pseudooceanicola</taxon>
    </lineage>
</organism>
<dbReference type="SUPFAM" id="SSF53448">
    <property type="entry name" value="Nucleotide-diphospho-sugar transferases"/>
    <property type="match status" value="1"/>
</dbReference>